<name>R7QD44_CHOCR</name>
<organism evidence="6 7">
    <name type="scientific">Chondrus crispus</name>
    <name type="common">Carrageen Irish moss</name>
    <name type="synonym">Polymorpha crispa</name>
    <dbReference type="NCBI Taxonomy" id="2769"/>
    <lineage>
        <taxon>Eukaryota</taxon>
        <taxon>Rhodophyta</taxon>
        <taxon>Florideophyceae</taxon>
        <taxon>Rhodymeniophycidae</taxon>
        <taxon>Gigartinales</taxon>
        <taxon>Gigartinaceae</taxon>
        <taxon>Chondrus</taxon>
    </lineage>
</organism>
<gene>
    <name evidence="6" type="ORF">CHC_T00004368001</name>
</gene>
<dbReference type="GO" id="GO:0016567">
    <property type="term" value="P:protein ubiquitination"/>
    <property type="evidence" value="ECO:0007669"/>
    <property type="project" value="UniProtKB-UniPathway"/>
</dbReference>
<dbReference type="RefSeq" id="XP_005716246.1">
    <property type="nucleotide sequence ID" value="XM_005716189.1"/>
</dbReference>
<dbReference type="Pfam" id="PF03931">
    <property type="entry name" value="Skp1_POZ"/>
    <property type="match status" value="1"/>
</dbReference>
<dbReference type="GO" id="GO:0006511">
    <property type="term" value="P:ubiquitin-dependent protein catabolic process"/>
    <property type="evidence" value="ECO:0007669"/>
    <property type="project" value="InterPro"/>
</dbReference>
<dbReference type="PIRSF" id="PIRSF028729">
    <property type="entry name" value="E3_ubiquit_lig_SCF_Skp"/>
    <property type="match status" value="1"/>
</dbReference>
<dbReference type="UniPathway" id="UPA00143"/>
<dbReference type="PANTHER" id="PTHR11165">
    <property type="entry name" value="SKP1"/>
    <property type="match status" value="1"/>
</dbReference>
<dbReference type="Gramene" id="CDF36427">
    <property type="protein sequence ID" value="CDF36427"/>
    <property type="gene ID" value="CHC_T00004368001"/>
</dbReference>
<dbReference type="InterPro" id="IPR016897">
    <property type="entry name" value="SKP1"/>
</dbReference>
<dbReference type="EMBL" id="HG001780">
    <property type="protein sequence ID" value="CDF36427.1"/>
    <property type="molecule type" value="Genomic_DNA"/>
</dbReference>
<sequence length="164" mass="18668">MADVPPSQQSNIMLKLKSKDGETFEVEKAVATQINFVKGMLEDVDEVDGMEIPMGEVEASILAKVVEFCKFRHQQELNQTSPDEVDRWEKAFVQVEKPTLFQLILAANFLDVQSLLDLTCKTVADMIKGKTPEQIRAEFDIENDFTPEQLAEVRRDNAWCSDDR</sequence>
<dbReference type="OMA" id="LHIEYSC"/>
<evidence type="ECO:0000313" key="7">
    <source>
        <dbReference type="Proteomes" id="UP000012073"/>
    </source>
</evidence>
<dbReference type="Gene3D" id="3.30.710.10">
    <property type="entry name" value="Potassium Channel Kv1.1, Chain A"/>
    <property type="match status" value="1"/>
</dbReference>
<evidence type="ECO:0000256" key="1">
    <source>
        <dbReference type="ARBA" id="ARBA00009993"/>
    </source>
</evidence>
<comment type="similarity">
    <text evidence="1 3">Belongs to the SKP1 family.</text>
</comment>
<evidence type="ECO:0000256" key="3">
    <source>
        <dbReference type="PIRNR" id="PIRNR028729"/>
    </source>
</evidence>
<proteinExistence type="inferred from homology"/>
<dbReference type="InterPro" id="IPR011333">
    <property type="entry name" value="SKP1/BTB/POZ_sf"/>
</dbReference>
<dbReference type="AlphaFoldDB" id="R7QD44"/>
<evidence type="ECO:0000259" key="5">
    <source>
        <dbReference type="Pfam" id="PF03931"/>
    </source>
</evidence>
<evidence type="ECO:0008006" key="8">
    <source>
        <dbReference type="Google" id="ProtNLM"/>
    </source>
</evidence>
<dbReference type="Proteomes" id="UP000012073">
    <property type="component" value="Unassembled WGS sequence"/>
</dbReference>
<protein>
    <recommendedName>
        <fullName evidence="8">SKP1-like protein</fullName>
    </recommendedName>
</protein>
<dbReference type="GeneID" id="17324020"/>
<dbReference type="InterPro" id="IPR001232">
    <property type="entry name" value="SKP1-like"/>
</dbReference>
<accession>R7QD44</accession>
<dbReference type="InterPro" id="IPR016073">
    <property type="entry name" value="Skp1_comp_POZ"/>
</dbReference>
<evidence type="ECO:0000313" key="6">
    <source>
        <dbReference type="EMBL" id="CDF36427.1"/>
    </source>
</evidence>
<dbReference type="SUPFAM" id="SSF81382">
    <property type="entry name" value="Skp1 dimerisation domain-like"/>
    <property type="match status" value="1"/>
</dbReference>
<dbReference type="Pfam" id="PF01466">
    <property type="entry name" value="Skp1"/>
    <property type="match status" value="1"/>
</dbReference>
<dbReference type="CDD" id="cd18322">
    <property type="entry name" value="BTB_POZ_SKP1"/>
    <property type="match status" value="1"/>
</dbReference>
<dbReference type="FunFam" id="3.30.710.10:FF:000026">
    <property type="entry name" value="E3 ubiquitin ligase complex SCF subunit"/>
    <property type="match status" value="1"/>
</dbReference>
<dbReference type="SUPFAM" id="SSF54695">
    <property type="entry name" value="POZ domain"/>
    <property type="match status" value="1"/>
</dbReference>
<dbReference type="OrthoDB" id="7827685at2759"/>
<dbReference type="InterPro" id="IPR036296">
    <property type="entry name" value="SKP1-like_dim_sf"/>
</dbReference>
<reference evidence="7" key="1">
    <citation type="journal article" date="2013" name="Proc. Natl. Acad. Sci. U.S.A.">
        <title>Genome structure and metabolic features in the red seaweed Chondrus crispus shed light on evolution of the Archaeplastida.</title>
        <authorList>
            <person name="Collen J."/>
            <person name="Porcel B."/>
            <person name="Carre W."/>
            <person name="Ball S.G."/>
            <person name="Chaparro C."/>
            <person name="Tonon T."/>
            <person name="Barbeyron T."/>
            <person name="Michel G."/>
            <person name="Noel B."/>
            <person name="Valentin K."/>
            <person name="Elias M."/>
            <person name="Artiguenave F."/>
            <person name="Arun A."/>
            <person name="Aury J.M."/>
            <person name="Barbosa-Neto J.F."/>
            <person name="Bothwell J.H."/>
            <person name="Bouget F.Y."/>
            <person name="Brillet L."/>
            <person name="Cabello-Hurtado F."/>
            <person name="Capella-Gutierrez S."/>
            <person name="Charrier B."/>
            <person name="Cladiere L."/>
            <person name="Cock J.M."/>
            <person name="Coelho S.M."/>
            <person name="Colleoni C."/>
            <person name="Czjzek M."/>
            <person name="Da Silva C."/>
            <person name="Delage L."/>
            <person name="Denoeud F."/>
            <person name="Deschamps P."/>
            <person name="Dittami S.M."/>
            <person name="Gabaldon T."/>
            <person name="Gachon C.M."/>
            <person name="Groisillier A."/>
            <person name="Herve C."/>
            <person name="Jabbari K."/>
            <person name="Katinka M."/>
            <person name="Kloareg B."/>
            <person name="Kowalczyk N."/>
            <person name="Labadie K."/>
            <person name="Leblanc C."/>
            <person name="Lopez P.J."/>
            <person name="McLachlan D.H."/>
            <person name="Meslet-Cladiere L."/>
            <person name="Moustafa A."/>
            <person name="Nehr Z."/>
            <person name="Nyvall Collen P."/>
            <person name="Panaud O."/>
            <person name="Partensky F."/>
            <person name="Poulain J."/>
            <person name="Rensing S.A."/>
            <person name="Rousvoal S."/>
            <person name="Samson G."/>
            <person name="Symeonidi A."/>
            <person name="Weissenbach J."/>
            <person name="Zambounis A."/>
            <person name="Wincker P."/>
            <person name="Boyen C."/>
        </authorList>
    </citation>
    <scope>NUCLEOTIDE SEQUENCE [LARGE SCALE GENOMIC DNA]</scope>
    <source>
        <strain evidence="7">cv. Stackhouse</strain>
    </source>
</reference>
<feature type="domain" description="SKP1 component dimerisation" evidence="4">
    <location>
        <begin position="113"/>
        <end position="160"/>
    </location>
</feature>
<evidence type="ECO:0000259" key="4">
    <source>
        <dbReference type="Pfam" id="PF01466"/>
    </source>
</evidence>
<keyword evidence="7" id="KW-1185">Reference proteome</keyword>
<feature type="domain" description="SKP1 component POZ" evidence="5">
    <location>
        <begin position="13"/>
        <end position="74"/>
    </location>
</feature>
<dbReference type="KEGG" id="ccp:CHC_T00004368001"/>
<dbReference type="SMART" id="SM00512">
    <property type="entry name" value="Skp1"/>
    <property type="match status" value="1"/>
</dbReference>
<keyword evidence="2 3" id="KW-0833">Ubl conjugation pathway</keyword>
<dbReference type="PhylomeDB" id="R7QD44"/>
<evidence type="ECO:0000256" key="2">
    <source>
        <dbReference type="ARBA" id="ARBA00022786"/>
    </source>
</evidence>
<dbReference type="STRING" id="2769.R7QD44"/>
<dbReference type="InterPro" id="IPR016072">
    <property type="entry name" value="Skp1_comp_dimer"/>
</dbReference>
<comment type="pathway">
    <text evidence="3">Protein modification; protein ubiquitination.</text>
</comment>